<feature type="binding site" evidence="1">
    <location>
        <position position="112"/>
    </location>
    <ligand>
        <name>2-oxoglutarate</name>
        <dbReference type="ChEBI" id="CHEBI:16810"/>
    </ligand>
</feature>
<dbReference type="AlphaFoldDB" id="A0A1E7ETQ3"/>
<evidence type="ECO:0000256" key="1">
    <source>
        <dbReference type="PIRSR" id="PIRSR632852-1"/>
    </source>
</evidence>
<dbReference type="GO" id="GO:0051747">
    <property type="term" value="F:cytosine C-5 DNA demethylase activity"/>
    <property type="evidence" value="ECO:0007669"/>
    <property type="project" value="TreeGrafter"/>
</dbReference>
<evidence type="ECO:0000313" key="3">
    <source>
        <dbReference type="EMBL" id="OEU09217.1"/>
    </source>
</evidence>
<dbReference type="KEGG" id="fcy:FRACYDRAFT_195347"/>
<dbReference type="PANTHER" id="PTHR31573:SF1">
    <property type="entry name" value="DNA OXIDATIVE DEMETHYLASE ALKBH2"/>
    <property type="match status" value="1"/>
</dbReference>
<feature type="domain" description="Alpha-ketoglutarate-dependent dioxygenase AlkB-like" evidence="2">
    <location>
        <begin position="23"/>
        <end position="149"/>
    </location>
</feature>
<proteinExistence type="predicted"/>
<sequence length="149" mass="17644">MNNNNKNNIEEINDKSKGLHVKVFRRYQNQIQSDYWWNTILDNIDWYRVKYKSDRFQKNCETPCWTTFFGGRKEYTPYQDIPDWLQPLVNQVSSDLKVPTTKAFNAILVRLYFDGNDEIAWHTDGRTFLGNTPTIASLSFGSKANFQMR</sequence>
<organism evidence="3 4">
    <name type="scientific">Fragilariopsis cylindrus CCMP1102</name>
    <dbReference type="NCBI Taxonomy" id="635003"/>
    <lineage>
        <taxon>Eukaryota</taxon>
        <taxon>Sar</taxon>
        <taxon>Stramenopiles</taxon>
        <taxon>Ochrophyta</taxon>
        <taxon>Bacillariophyta</taxon>
        <taxon>Bacillariophyceae</taxon>
        <taxon>Bacillariophycidae</taxon>
        <taxon>Bacillariales</taxon>
        <taxon>Bacillariaceae</taxon>
        <taxon>Fragilariopsis</taxon>
    </lineage>
</organism>
<dbReference type="GO" id="GO:0006307">
    <property type="term" value="P:DNA alkylation repair"/>
    <property type="evidence" value="ECO:0007669"/>
    <property type="project" value="TreeGrafter"/>
</dbReference>
<dbReference type="InParanoid" id="A0A1E7ETQ3"/>
<gene>
    <name evidence="3" type="ORF">FRACYDRAFT_195347</name>
</gene>
<dbReference type="EMBL" id="KV784376">
    <property type="protein sequence ID" value="OEU09217.1"/>
    <property type="molecule type" value="Genomic_DNA"/>
</dbReference>
<name>A0A1E7ETQ3_9STRA</name>
<accession>A0A1E7ETQ3</accession>
<dbReference type="Pfam" id="PF13532">
    <property type="entry name" value="2OG-FeII_Oxy_2"/>
    <property type="match status" value="1"/>
</dbReference>
<dbReference type="GO" id="GO:0008198">
    <property type="term" value="F:ferrous iron binding"/>
    <property type="evidence" value="ECO:0007669"/>
    <property type="project" value="TreeGrafter"/>
</dbReference>
<dbReference type="InterPro" id="IPR027450">
    <property type="entry name" value="AlkB-like"/>
</dbReference>
<evidence type="ECO:0000259" key="2">
    <source>
        <dbReference type="Pfam" id="PF13532"/>
    </source>
</evidence>
<reference evidence="3 4" key="1">
    <citation type="submission" date="2016-09" db="EMBL/GenBank/DDBJ databases">
        <title>Extensive genetic diversity and differential bi-allelic expression allows diatom success in the polar Southern Ocean.</title>
        <authorList>
            <consortium name="DOE Joint Genome Institute"/>
            <person name="Mock T."/>
            <person name="Otillar R.P."/>
            <person name="Strauss J."/>
            <person name="Dupont C."/>
            <person name="Frickenhaus S."/>
            <person name="Maumus F."/>
            <person name="Mcmullan M."/>
            <person name="Sanges R."/>
            <person name="Schmutz J."/>
            <person name="Toseland A."/>
            <person name="Valas R."/>
            <person name="Veluchamy A."/>
            <person name="Ward B.J."/>
            <person name="Allen A."/>
            <person name="Barry K."/>
            <person name="Falciatore A."/>
            <person name="Ferrante M."/>
            <person name="Fortunato A.E."/>
            <person name="Gloeckner G."/>
            <person name="Gruber A."/>
            <person name="Hipkin R."/>
            <person name="Janech M."/>
            <person name="Kroth P."/>
            <person name="Leese F."/>
            <person name="Lindquist E."/>
            <person name="Lyon B.R."/>
            <person name="Martin J."/>
            <person name="Mayer C."/>
            <person name="Parker M."/>
            <person name="Quesneville H."/>
            <person name="Raymond J."/>
            <person name="Uhlig C."/>
            <person name="Valentin K.U."/>
            <person name="Worden A.Z."/>
            <person name="Armbrust E.V."/>
            <person name="Bowler C."/>
            <person name="Green B."/>
            <person name="Moulton V."/>
            <person name="Van Oosterhout C."/>
            <person name="Grigoriev I."/>
        </authorList>
    </citation>
    <scope>NUCLEOTIDE SEQUENCE [LARGE SCALE GENOMIC DNA]</scope>
    <source>
        <strain evidence="3 4">CCMP1102</strain>
    </source>
</reference>
<dbReference type="InterPro" id="IPR032852">
    <property type="entry name" value="ALKBH2"/>
</dbReference>
<dbReference type="Gene3D" id="2.60.120.590">
    <property type="entry name" value="Alpha-ketoglutarate-dependent dioxygenase AlkB-like"/>
    <property type="match status" value="1"/>
</dbReference>
<protein>
    <recommendedName>
        <fullName evidence="2">Alpha-ketoglutarate-dependent dioxygenase AlkB-like domain-containing protein</fullName>
    </recommendedName>
</protein>
<evidence type="ECO:0000313" key="4">
    <source>
        <dbReference type="Proteomes" id="UP000095751"/>
    </source>
</evidence>
<feature type="non-terminal residue" evidence="3">
    <location>
        <position position="149"/>
    </location>
</feature>
<keyword evidence="4" id="KW-1185">Reference proteome</keyword>
<feature type="binding site" evidence="1">
    <location>
        <position position="122"/>
    </location>
    <ligand>
        <name>2-oxoglutarate</name>
        <dbReference type="ChEBI" id="CHEBI:16810"/>
    </ligand>
</feature>
<dbReference type="InterPro" id="IPR037151">
    <property type="entry name" value="AlkB-like_sf"/>
</dbReference>
<dbReference type="GO" id="GO:0035516">
    <property type="term" value="F:broad specificity oxidative DNA demethylase activity"/>
    <property type="evidence" value="ECO:0007669"/>
    <property type="project" value="TreeGrafter"/>
</dbReference>
<dbReference type="SUPFAM" id="SSF51197">
    <property type="entry name" value="Clavaminate synthase-like"/>
    <property type="match status" value="1"/>
</dbReference>
<dbReference type="PANTHER" id="PTHR31573">
    <property type="entry name" value="ALPHA-KETOGLUTARATE-DEPENDENT DIOXYGENASE ALKB HOMOLOG 2"/>
    <property type="match status" value="1"/>
</dbReference>
<dbReference type="Proteomes" id="UP000095751">
    <property type="component" value="Unassembled WGS sequence"/>
</dbReference>
<dbReference type="OrthoDB" id="545910at2759"/>